<dbReference type="Proteomes" id="UP000286806">
    <property type="component" value="Unassembled WGS sequence"/>
</dbReference>
<dbReference type="OrthoDB" id="8759523at2"/>
<protein>
    <submittedName>
        <fullName evidence="2">MSHA pilin protein MshD</fullName>
    </submittedName>
</protein>
<keyword evidence="1" id="KW-1133">Transmembrane helix</keyword>
<reference evidence="2 3" key="1">
    <citation type="journal article" date="2019" name="Front. Microbiol.">
        <title>Genomes of Neutrophilic Sulfur-Oxidizing Chemolithoautotrophs Representing 9 Proteobacterial Species From 8 Genera.</title>
        <authorList>
            <person name="Watanabe T."/>
            <person name="Kojima H."/>
            <person name="Umezawa K."/>
            <person name="Hori C."/>
            <person name="Takasuka T.E."/>
            <person name="Kato Y."/>
            <person name="Fukui M."/>
        </authorList>
    </citation>
    <scope>NUCLEOTIDE SEQUENCE [LARGE SCALE GENOMIC DNA]</scope>
    <source>
        <strain evidence="2 3">TTN</strain>
    </source>
</reference>
<keyword evidence="1" id="KW-0812">Transmembrane</keyword>
<feature type="transmembrane region" description="Helical" evidence="1">
    <location>
        <begin position="12"/>
        <end position="35"/>
    </location>
</feature>
<dbReference type="EMBL" id="BGOW01000002">
    <property type="protein sequence ID" value="GBL44634.1"/>
    <property type="molecule type" value="Genomic_DNA"/>
</dbReference>
<name>A0A401JAP5_9PROT</name>
<gene>
    <name evidence="2" type="ORF">SFMTTN_0434</name>
</gene>
<dbReference type="AlphaFoldDB" id="A0A401JAP5"/>
<dbReference type="InterPro" id="IPR012902">
    <property type="entry name" value="N_methyl_site"/>
</dbReference>
<keyword evidence="1" id="KW-0472">Membrane</keyword>
<organism evidence="2 3">
    <name type="scientific">Sulfuriferula multivorans</name>
    <dbReference type="NCBI Taxonomy" id="1559896"/>
    <lineage>
        <taxon>Bacteria</taxon>
        <taxon>Pseudomonadati</taxon>
        <taxon>Pseudomonadota</taxon>
        <taxon>Betaproteobacteria</taxon>
        <taxon>Nitrosomonadales</taxon>
        <taxon>Sulfuricellaceae</taxon>
        <taxon>Sulfuriferula</taxon>
    </lineage>
</organism>
<accession>A0A401JAP5</accession>
<proteinExistence type="predicted"/>
<dbReference type="RefSeq" id="WP_124703469.1">
    <property type="nucleotide sequence ID" value="NZ_BGOW01000002.1"/>
</dbReference>
<comment type="caution">
    <text evidence="2">The sequence shown here is derived from an EMBL/GenBank/DDBJ whole genome shotgun (WGS) entry which is preliminary data.</text>
</comment>
<evidence type="ECO:0000313" key="2">
    <source>
        <dbReference type="EMBL" id="GBL44634.1"/>
    </source>
</evidence>
<evidence type="ECO:0000313" key="3">
    <source>
        <dbReference type="Proteomes" id="UP000286806"/>
    </source>
</evidence>
<sequence length="188" mass="19738">MFTPNRTRQAGLSLIELVMFIVIVGVAVAGVLSVMNVTTQHSADPMVRKQALAIAEALLEEIELQPFTYCDPDDANAANAAGPFVGPTGCATTVEALGPEAGETRYTTPQFDNVNDYSGFSMSPIVDITGNSITGLGAYTASVNITQAGATFSLPATDVLQIDVRVVSGSTDITLTGYRFRYAPNAVP</sequence>
<evidence type="ECO:0000256" key="1">
    <source>
        <dbReference type="SAM" id="Phobius"/>
    </source>
</evidence>
<keyword evidence="3" id="KW-1185">Reference proteome</keyword>
<dbReference type="PROSITE" id="PS00409">
    <property type="entry name" value="PROKAR_NTER_METHYL"/>
    <property type="match status" value="1"/>
</dbReference>